<gene>
    <name evidence="6" type="ORF">ABXS69_01970</name>
</gene>
<dbReference type="GO" id="GO:0003677">
    <property type="term" value="F:DNA binding"/>
    <property type="evidence" value="ECO:0007669"/>
    <property type="project" value="UniProtKB-KW"/>
</dbReference>
<dbReference type="InterPro" id="IPR036390">
    <property type="entry name" value="WH_DNA-bd_sf"/>
</dbReference>
<sequence length="266" mass="28658">MSGRVSVVAVIVDTLLARVVAGAYRPGGALPAEAWLAEDLEVSRLTVREAVKVLVARGILRSRQGSGTYVVDPDRWTDLAGLLMLERARRDEREVGLALLEVRRMLEVGSAGLAAARRTPDQLDAMGRSIGDLRRAHQRDDVEAAARADLDFHDLLIHAAGNPLVVGTYAPLREELMRARLVTSAHPEVRSHAIEQHERILFALRAGSPDAAKAAMRAHMEQTSNDLLSRAPVVPAVSGLIEGCDGVPPERPTDPVLPAVPTPRGS</sequence>
<dbReference type="SUPFAM" id="SSF46785">
    <property type="entry name" value="Winged helix' DNA-binding domain"/>
    <property type="match status" value="1"/>
</dbReference>
<dbReference type="PRINTS" id="PR00035">
    <property type="entry name" value="HTHGNTR"/>
</dbReference>
<dbReference type="RefSeq" id="WP_366180939.1">
    <property type="nucleotide sequence ID" value="NZ_CP159989.1"/>
</dbReference>
<evidence type="ECO:0000256" key="2">
    <source>
        <dbReference type="ARBA" id="ARBA00023125"/>
    </source>
</evidence>
<accession>A0AAU8N4S6</accession>
<dbReference type="AlphaFoldDB" id="A0AAU8N4S6"/>
<keyword evidence="3" id="KW-0804">Transcription</keyword>
<name>A0AAU8N4S6_9ACTO</name>
<dbReference type="CDD" id="cd07377">
    <property type="entry name" value="WHTH_GntR"/>
    <property type="match status" value="1"/>
</dbReference>
<reference evidence="6" key="1">
    <citation type="submission" date="2024-05" db="EMBL/GenBank/DDBJ databases">
        <title>Draft genome assemblies of 36 bacteria isolated from hibernating arctic ground squirrels.</title>
        <authorList>
            <person name="McKee H."/>
            <person name="Mullen L."/>
            <person name="Drown D.M."/>
            <person name="Duddleston K.N."/>
        </authorList>
    </citation>
    <scope>NUCLEOTIDE SEQUENCE</scope>
    <source>
        <strain evidence="6">AR004</strain>
    </source>
</reference>
<feature type="domain" description="HTH gntR-type" evidence="5">
    <location>
        <begin position="5"/>
        <end position="73"/>
    </location>
</feature>
<evidence type="ECO:0000313" key="6">
    <source>
        <dbReference type="EMBL" id="XCP82702.1"/>
    </source>
</evidence>
<keyword evidence="1" id="KW-0805">Transcription regulation</keyword>
<dbReference type="PANTHER" id="PTHR43537:SF44">
    <property type="entry name" value="GNTR FAMILY REGULATORY PROTEIN"/>
    <property type="match status" value="1"/>
</dbReference>
<dbReference type="Pfam" id="PF07729">
    <property type="entry name" value="FCD"/>
    <property type="match status" value="1"/>
</dbReference>
<feature type="region of interest" description="Disordered" evidence="4">
    <location>
        <begin position="244"/>
        <end position="266"/>
    </location>
</feature>
<protein>
    <submittedName>
        <fullName evidence="6">FadR/GntR family transcriptional regulator</fullName>
    </submittedName>
</protein>
<evidence type="ECO:0000256" key="4">
    <source>
        <dbReference type="SAM" id="MobiDB-lite"/>
    </source>
</evidence>
<evidence type="ECO:0000256" key="1">
    <source>
        <dbReference type="ARBA" id="ARBA00023015"/>
    </source>
</evidence>
<dbReference type="Pfam" id="PF00392">
    <property type="entry name" value="GntR"/>
    <property type="match status" value="1"/>
</dbReference>
<dbReference type="SMART" id="SM00345">
    <property type="entry name" value="HTH_GNTR"/>
    <property type="match status" value="1"/>
</dbReference>
<dbReference type="EMBL" id="CP159989">
    <property type="protein sequence ID" value="XCP82702.1"/>
    <property type="molecule type" value="Genomic_DNA"/>
</dbReference>
<dbReference type="SUPFAM" id="SSF48008">
    <property type="entry name" value="GntR ligand-binding domain-like"/>
    <property type="match status" value="1"/>
</dbReference>
<evidence type="ECO:0000259" key="5">
    <source>
        <dbReference type="PROSITE" id="PS50949"/>
    </source>
</evidence>
<dbReference type="InterPro" id="IPR008920">
    <property type="entry name" value="TF_FadR/GntR_C"/>
</dbReference>
<dbReference type="PROSITE" id="PS50949">
    <property type="entry name" value="HTH_GNTR"/>
    <property type="match status" value="1"/>
</dbReference>
<dbReference type="InterPro" id="IPR036388">
    <property type="entry name" value="WH-like_DNA-bd_sf"/>
</dbReference>
<dbReference type="InterPro" id="IPR000524">
    <property type="entry name" value="Tscrpt_reg_HTH_GntR"/>
</dbReference>
<evidence type="ECO:0000256" key="3">
    <source>
        <dbReference type="ARBA" id="ARBA00023163"/>
    </source>
</evidence>
<dbReference type="InterPro" id="IPR011711">
    <property type="entry name" value="GntR_C"/>
</dbReference>
<dbReference type="GO" id="GO:0003700">
    <property type="term" value="F:DNA-binding transcription factor activity"/>
    <property type="evidence" value="ECO:0007669"/>
    <property type="project" value="InterPro"/>
</dbReference>
<dbReference type="SMART" id="SM00895">
    <property type="entry name" value="FCD"/>
    <property type="match status" value="1"/>
</dbReference>
<keyword evidence="2" id="KW-0238">DNA-binding</keyword>
<proteinExistence type="predicted"/>
<dbReference type="Gene3D" id="1.20.120.530">
    <property type="entry name" value="GntR ligand-binding domain-like"/>
    <property type="match status" value="1"/>
</dbReference>
<dbReference type="PANTHER" id="PTHR43537">
    <property type="entry name" value="TRANSCRIPTIONAL REGULATOR, GNTR FAMILY"/>
    <property type="match status" value="1"/>
</dbReference>
<dbReference type="Gene3D" id="1.10.10.10">
    <property type="entry name" value="Winged helix-like DNA-binding domain superfamily/Winged helix DNA-binding domain"/>
    <property type="match status" value="1"/>
</dbReference>
<organism evidence="6">
    <name type="scientific">Actinomyces timonensis</name>
    <dbReference type="NCBI Taxonomy" id="1288391"/>
    <lineage>
        <taxon>Bacteria</taxon>
        <taxon>Bacillati</taxon>
        <taxon>Actinomycetota</taxon>
        <taxon>Actinomycetes</taxon>
        <taxon>Actinomycetales</taxon>
        <taxon>Actinomycetaceae</taxon>
        <taxon>Actinomyces</taxon>
    </lineage>
</organism>